<dbReference type="SUPFAM" id="SSF51419">
    <property type="entry name" value="PLP-binding barrel"/>
    <property type="match status" value="1"/>
</dbReference>
<feature type="domain" description="Orn/DAP/Arg decarboxylase 2 N-terminal" evidence="16">
    <location>
        <begin position="102"/>
        <end position="350"/>
    </location>
</feature>
<evidence type="ECO:0000256" key="6">
    <source>
        <dbReference type="ARBA" id="ARBA00022723"/>
    </source>
</evidence>
<dbReference type="InterPro" id="IPR009006">
    <property type="entry name" value="Ala_racemase/Decarboxylase_C"/>
</dbReference>
<evidence type="ECO:0000256" key="2">
    <source>
        <dbReference type="ARBA" id="ARBA00001946"/>
    </source>
</evidence>
<evidence type="ECO:0000259" key="16">
    <source>
        <dbReference type="Pfam" id="PF02784"/>
    </source>
</evidence>
<dbReference type="PRINTS" id="PR01179">
    <property type="entry name" value="ODADCRBXLASE"/>
</dbReference>
<comment type="similarity">
    <text evidence="4">Belongs to the Orn/Lys/Arg decarboxylase class-II family. SpeA subfamily.</text>
</comment>
<dbReference type="InterPro" id="IPR041128">
    <property type="entry name" value="Arg_decarbox_C"/>
</dbReference>
<dbReference type="InterPro" id="IPR022644">
    <property type="entry name" value="De-COase2_N"/>
</dbReference>
<dbReference type="PROSITE" id="PS00878">
    <property type="entry name" value="ODR_DC_2_1"/>
    <property type="match status" value="1"/>
</dbReference>
<dbReference type="GO" id="GO:0006527">
    <property type="term" value="P:L-arginine catabolic process"/>
    <property type="evidence" value="ECO:0007669"/>
    <property type="project" value="InterPro"/>
</dbReference>
<keyword evidence="8" id="KW-0460">Magnesium</keyword>
<organism evidence="19 20">
    <name type="scientific">Marinimicrobium koreense</name>
    <dbReference type="NCBI Taxonomy" id="306545"/>
    <lineage>
        <taxon>Bacteria</taxon>
        <taxon>Pseudomonadati</taxon>
        <taxon>Pseudomonadota</taxon>
        <taxon>Gammaproteobacteria</taxon>
        <taxon>Cellvibrionales</taxon>
        <taxon>Cellvibrionaceae</taxon>
        <taxon>Marinimicrobium</taxon>
    </lineage>
</organism>
<keyword evidence="7" id="KW-0210">Decarboxylase</keyword>
<evidence type="ECO:0000256" key="15">
    <source>
        <dbReference type="PIRSR" id="PIRSR600183-50"/>
    </source>
</evidence>
<dbReference type="EC" id="4.1.1.19" evidence="5 13"/>
<dbReference type="Proteomes" id="UP000273643">
    <property type="component" value="Unassembled WGS sequence"/>
</dbReference>
<reference evidence="19 20" key="1">
    <citation type="submission" date="2018-11" db="EMBL/GenBank/DDBJ databases">
        <title>Genomic Encyclopedia of Type Strains, Phase IV (KMG-IV): sequencing the most valuable type-strain genomes for metagenomic binning, comparative biology and taxonomic classification.</title>
        <authorList>
            <person name="Goeker M."/>
        </authorList>
    </citation>
    <scope>NUCLEOTIDE SEQUENCE [LARGE SCALE GENOMIC DNA]</scope>
    <source>
        <strain evidence="19 20">DSM 16974</strain>
    </source>
</reference>
<comment type="cofactor">
    <cofactor evidence="2">
        <name>Mg(2+)</name>
        <dbReference type="ChEBI" id="CHEBI:18420"/>
    </cofactor>
</comment>
<dbReference type="PIRSF" id="PIRSF001336">
    <property type="entry name" value="Arg_decrbxlase"/>
    <property type="match status" value="1"/>
</dbReference>
<keyword evidence="12" id="KW-0456">Lyase</keyword>
<gene>
    <name evidence="19" type="ORF">EDC38_0363</name>
</gene>
<dbReference type="PANTHER" id="PTHR43295">
    <property type="entry name" value="ARGININE DECARBOXYLASE"/>
    <property type="match status" value="1"/>
</dbReference>
<evidence type="ECO:0000256" key="13">
    <source>
        <dbReference type="NCBIfam" id="TIGR01273"/>
    </source>
</evidence>
<dbReference type="AlphaFoldDB" id="A0A3N1NUA9"/>
<dbReference type="GO" id="GO:0046872">
    <property type="term" value="F:metal ion binding"/>
    <property type="evidence" value="ECO:0007669"/>
    <property type="project" value="UniProtKB-KW"/>
</dbReference>
<dbReference type="NCBIfam" id="TIGR01273">
    <property type="entry name" value="speA"/>
    <property type="match status" value="1"/>
</dbReference>
<evidence type="ECO:0000256" key="7">
    <source>
        <dbReference type="ARBA" id="ARBA00022793"/>
    </source>
</evidence>
<feature type="domain" description="Arginine decarboxylase C-terminal helical" evidence="18">
    <location>
        <begin position="585"/>
        <end position="638"/>
    </location>
</feature>
<dbReference type="InterPro" id="IPR040634">
    <property type="entry name" value="Arg_decarb_HB"/>
</dbReference>
<evidence type="ECO:0000313" key="19">
    <source>
        <dbReference type="EMBL" id="ROQ19775.1"/>
    </source>
</evidence>
<evidence type="ECO:0000259" key="18">
    <source>
        <dbReference type="Pfam" id="PF17944"/>
    </source>
</evidence>
<feature type="modified residue" description="N6-(pyridoxal phosphate)lysine" evidence="14">
    <location>
        <position position="108"/>
    </location>
</feature>
<dbReference type="InterPro" id="IPR000183">
    <property type="entry name" value="Orn/DAP/Arg_de-COase"/>
</dbReference>
<comment type="function">
    <text evidence="3">Catalyzes the biosynthesis of agmatine from arginine.</text>
</comment>
<dbReference type="Pfam" id="PF02784">
    <property type="entry name" value="Orn_Arg_deC_N"/>
    <property type="match status" value="1"/>
</dbReference>
<keyword evidence="10" id="KW-0745">Spermidine biosynthesis</keyword>
<dbReference type="Pfam" id="PF17944">
    <property type="entry name" value="Arg_decarbox_C"/>
    <property type="match status" value="1"/>
</dbReference>
<protein>
    <recommendedName>
        <fullName evidence="5 13">Arginine decarboxylase</fullName>
        <ecNumber evidence="5 13">4.1.1.19</ecNumber>
    </recommendedName>
</protein>
<evidence type="ECO:0000256" key="11">
    <source>
        <dbReference type="ARBA" id="ARBA00023115"/>
    </source>
</evidence>
<sequence>MTESNESQAWSARHSSELYGIEEWGGGYFGVSPEGEVVVRSPSNGQAGATVSLMDIAHGLQQRGLEMPVLLRLENLVDSRISILNESFAQAMETTGYQGCYRGAFPIKVNQQSHIVAEIARFGERYNHGLEAGSKAELMIALSTLQNRESLIICNGYKDAEFIDLGLQARKLGFKCFFVLETPAEVPLIIERSRALGVDPLIGARLKLSTKVEGHWSEDSGDRSLFGLTAIQLVEVVDSLREAGLLHCFQLLHFHLGSQIPNIRSIRAGVFEACRYYIDLVAEGAPLGYMDLGGGLAIDYDGTCSTSGHSRNYSVQEYCVDVVEAIQQALDPHDIEHPVIVTESGRATVAHTSVLLFNILDVGHFDPAPLPEALPEDSHAQLANLWHAIRVIAANNLQESYNDVTYYRDQIRDMFHRGEISLRERAFGENLYLAGLQKIAALLPELKRIPAELETLPQQLADIYYGNFSVFQSLPDSWAIEQVFPVMPIHRLNEKPTRQAIIADLTCDCDGKLDRFAGPHGNTETLSVHPVKASEEYYLGVFLVGAYQETLGDLHNLFGDTNVASIRINNEGGMEFVHELHGDSIADVLSYVEYDPQAMFKQFRATAEQAVRDGRITVSDRQEMLAAFTDSLRGYTYFER</sequence>
<dbReference type="GO" id="GO:0008792">
    <property type="term" value="F:arginine decarboxylase activity"/>
    <property type="evidence" value="ECO:0007669"/>
    <property type="project" value="UniProtKB-UniRule"/>
</dbReference>
<evidence type="ECO:0000256" key="10">
    <source>
        <dbReference type="ARBA" id="ARBA00023066"/>
    </source>
</evidence>
<dbReference type="Gene3D" id="1.10.287.3440">
    <property type="match status" value="1"/>
</dbReference>
<keyword evidence="9 14" id="KW-0663">Pyridoxal phosphate</keyword>
<dbReference type="PRINTS" id="PR01180">
    <property type="entry name" value="ARGDCRBXLASE"/>
</dbReference>
<dbReference type="NCBIfam" id="NF003763">
    <property type="entry name" value="PRK05354.1"/>
    <property type="match status" value="1"/>
</dbReference>
<keyword evidence="6" id="KW-0479">Metal-binding</keyword>
<dbReference type="EMBL" id="RJUK01000001">
    <property type="protein sequence ID" value="ROQ19775.1"/>
    <property type="molecule type" value="Genomic_DNA"/>
</dbReference>
<proteinExistence type="inferred from homology"/>
<keyword evidence="20" id="KW-1185">Reference proteome</keyword>
<comment type="caution">
    <text evidence="19">The sequence shown here is derived from an EMBL/GenBank/DDBJ whole genome shotgun (WGS) entry which is preliminary data.</text>
</comment>
<dbReference type="Pfam" id="PF17810">
    <property type="entry name" value="Arg_decarb_HB"/>
    <property type="match status" value="1"/>
</dbReference>
<dbReference type="GO" id="GO:0008295">
    <property type="term" value="P:spermidine biosynthetic process"/>
    <property type="evidence" value="ECO:0007669"/>
    <property type="project" value="UniProtKB-UniRule"/>
</dbReference>
<feature type="domain" description="Arginine decarboxylase helical bundle" evidence="17">
    <location>
        <begin position="376"/>
        <end position="456"/>
    </location>
</feature>
<evidence type="ECO:0000256" key="1">
    <source>
        <dbReference type="ARBA" id="ARBA00001933"/>
    </source>
</evidence>
<accession>A0A3N1NUA9</accession>
<keyword evidence="11" id="KW-0620">Polyamine biosynthesis</keyword>
<evidence type="ECO:0000256" key="8">
    <source>
        <dbReference type="ARBA" id="ARBA00022842"/>
    </source>
</evidence>
<dbReference type="RefSeq" id="WP_123637077.1">
    <property type="nucleotide sequence ID" value="NZ_RJUK01000001.1"/>
</dbReference>
<dbReference type="Gene3D" id="3.20.20.10">
    <property type="entry name" value="Alanine racemase"/>
    <property type="match status" value="1"/>
</dbReference>
<evidence type="ECO:0000256" key="5">
    <source>
        <dbReference type="ARBA" id="ARBA00012426"/>
    </source>
</evidence>
<comment type="cofactor">
    <cofactor evidence="1 14">
        <name>pyridoxal 5'-phosphate</name>
        <dbReference type="ChEBI" id="CHEBI:597326"/>
    </cofactor>
</comment>
<dbReference type="Gene3D" id="1.20.58.930">
    <property type="match status" value="1"/>
</dbReference>
<dbReference type="OrthoDB" id="9802658at2"/>
<dbReference type="Gene3D" id="2.40.37.10">
    <property type="entry name" value="Lyase, Ornithine Decarboxylase, Chain A, domain 1"/>
    <property type="match status" value="1"/>
</dbReference>
<evidence type="ECO:0000256" key="4">
    <source>
        <dbReference type="ARBA" id="ARBA00008357"/>
    </source>
</evidence>
<dbReference type="InterPro" id="IPR029066">
    <property type="entry name" value="PLP-binding_barrel"/>
</dbReference>
<dbReference type="SUPFAM" id="SSF50621">
    <property type="entry name" value="Alanine racemase C-terminal domain-like"/>
    <property type="match status" value="1"/>
</dbReference>
<evidence type="ECO:0000256" key="14">
    <source>
        <dbReference type="PIRSR" id="PIRSR001336-50"/>
    </source>
</evidence>
<dbReference type="PANTHER" id="PTHR43295:SF9">
    <property type="entry name" value="BIOSYNTHETIC ARGININE DECARBOXYLASE"/>
    <property type="match status" value="1"/>
</dbReference>
<evidence type="ECO:0000259" key="17">
    <source>
        <dbReference type="Pfam" id="PF17810"/>
    </source>
</evidence>
<evidence type="ECO:0000256" key="12">
    <source>
        <dbReference type="ARBA" id="ARBA00023239"/>
    </source>
</evidence>
<evidence type="ECO:0000313" key="20">
    <source>
        <dbReference type="Proteomes" id="UP000273643"/>
    </source>
</evidence>
<dbReference type="CDD" id="cd06830">
    <property type="entry name" value="PLPDE_III_ADC"/>
    <property type="match status" value="1"/>
</dbReference>
<dbReference type="InterPro" id="IPR002985">
    <property type="entry name" value="Arg_decrbxlase"/>
</dbReference>
<evidence type="ECO:0000256" key="3">
    <source>
        <dbReference type="ARBA" id="ARBA00002257"/>
    </source>
</evidence>
<name>A0A3N1NUA9_9GAMM</name>
<evidence type="ECO:0000256" key="9">
    <source>
        <dbReference type="ARBA" id="ARBA00022898"/>
    </source>
</evidence>
<dbReference type="InterPro" id="IPR022653">
    <property type="entry name" value="De-COase2_pyr-phos_BS"/>
</dbReference>
<feature type="active site" description="Proton donor" evidence="15">
    <location>
        <position position="507"/>
    </location>
</feature>